<dbReference type="EMBL" id="JAEEGA010000003">
    <property type="protein sequence ID" value="MBP1040698.1"/>
    <property type="molecule type" value="Genomic_DNA"/>
</dbReference>
<dbReference type="PROSITE" id="PS51257">
    <property type="entry name" value="PROKAR_LIPOPROTEIN"/>
    <property type="match status" value="1"/>
</dbReference>
<protein>
    <submittedName>
        <fullName evidence="8">Metal ABC transporter substrate-binding protein</fullName>
    </submittedName>
</protein>
<dbReference type="GO" id="GO:0016020">
    <property type="term" value="C:membrane"/>
    <property type="evidence" value="ECO:0007669"/>
    <property type="project" value="UniProtKB-SubCell"/>
</dbReference>
<comment type="caution">
    <text evidence="8">The sequence shown here is derived from an EMBL/GenBank/DDBJ whole genome shotgun (WGS) entry which is preliminary data.</text>
</comment>
<organism evidence="8 9">
    <name type="scientific">Vagococcus allomyrinae</name>
    <dbReference type="NCBI Taxonomy" id="2794353"/>
    <lineage>
        <taxon>Bacteria</taxon>
        <taxon>Bacillati</taxon>
        <taxon>Bacillota</taxon>
        <taxon>Bacilli</taxon>
        <taxon>Lactobacillales</taxon>
        <taxon>Enterococcaceae</taxon>
        <taxon>Vagococcus</taxon>
    </lineage>
</organism>
<dbReference type="Proteomes" id="UP000674938">
    <property type="component" value="Unassembled WGS sequence"/>
</dbReference>
<evidence type="ECO:0000256" key="5">
    <source>
        <dbReference type="ARBA" id="ARBA00023139"/>
    </source>
</evidence>
<evidence type="ECO:0000256" key="2">
    <source>
        <dbReference type="ARBA" id="ARBA00008973"/>
    </source>
</evidence>
<dbReference type="AlphaFoldDB" id="A0A940PAZ0"/>
<evidence type="ECO:0000256" key="3">
    <source>
        <dbReference type="ARBA" id="ARBA00022729"/>
    </source>
</evidence>
<keyword evidence="4" id="KW-0472">Membrane</keyword>
<keyword evidence="9" id="KW-1185">Reference proteome</keyword>
<dbReference type="PANTHER" id="PTHR30429">
    <property type="entry name" value="D-METHIONINE-BINDING LIPOPROTEIN METQ"/>
    <property type="match status" value="1"/>
</dbReference>
<dbReference type="Gene3D" id="3.40.190.10">
    <property type="entry name" value="Periplasmic binding protein-like II"/>
    <property type="match status" value="2"/>
</dbReference>
<evidence type="ECO:0000256" key="7">
    <source>
        <dbReference type="SAM" id="SignalP"/>
    </source>
</evidence>
<keyword evidence="5" id="KW-0564">Palmitate</keyword>
<feature type="chain" id="PRO_5039527688" evidence="7">
    <location>
        <begin position="19"/>
        <end position="292"/>
    </location>
</feature>
<reference evidence="8" key="1">
    <citation type="submission" date="2020-12" db="EMBL/GenBank/DDBJ databases">
        <title>Vagococcus allomyrinae sp. nov. and Enterococcus lavae sp. nov., isolated from the larvae of Allomyrina dichotoma.</title>
        <authorList>
            <person name="Lee S.D."/>
        </authorList>
    </citation>
    <scope>NUCLEOTIDE SEQUENCE</scope>
    <source>
        <strain evidence="8">BWB3-3</strain>
    </source>
</reference>
<evidence type="ECO:0000256" key="1">
    <source>
        <dbReference type="ARBA" id="ARBA00004635"/>
    </source>
</evidence>
<gene>
    <name evidence="8" type="ORF">I6N95_06755</name>
</gene>
<evidence type="ECO:0000313" key="8">
    <source>
        <dbReference type="EMBL" id="MBP1040698.1"/>
    </source>
</evidence>
<dbReference type="PANTHER" id="PTHR30429:SF3">
    <property type="entry name" value="LIPOPROTEIN"/>
    <property type="match status" value="1"/>
</dbReference>
<keyword evidence="3 7" id="KW-0732">Signal</keyword>
<evidence type="ECO:0000256" key="4">
    <source>
        <dbReference type="ARBA" id="ARBA00023136"/>
    </source>
</evidence>
<dbReference type="Pfam" id="PF03180">
    <property type="entry name" value="Lipoprotein_9"/>
    <property type="match status" value="1"/>
</dbReference>
<accession>A0A940PAZ0</accession>
<keyword evidence="6" id="KW-0449">Lipoprotein</keyword>
<comment type="similarity">
    <text evidence="2">Belongs to the NlpA lipoprotein family.</text>
</comment>
<proteinExistence type="inferred from homology"/>
<sequence>MKKRLFGIIVLGAVVLLAACGKQTKEDTAEGAAAEKKSNIVIGSVGGDAEIWKFIAASDLAEEAGLEIEVKVIDGGPLLNTATVEKQVDVNAFQSLGYLVSFNHDSPDEKLVPIATTYIEPMGIYSDKFKSIDEIEDGAIVAVADNPANTARGLRLLEASGLIKLAEDFDNGTGTPSDVIENPKNLEFKLIDDTTGPRILQDVGLALISNTVAFEGGLNVLEDAIFKEEVDDNTKSSINVLVTREDRQDDQELQKLAALFHSEEVKDYIKENFGGTKIDVQEDIRPLWEAVQ</sequence>
<name>A0A940PAZ0_9ENTE</name>
<dbReference type="SUPFAM" id="SSF53850">
    <property type="entry name" value="Periplasmic binding protein-like II"/>
    <property type="match status" value="1"/>
</dbReference>
<dbReference type="InterPro" id="IPR004872">
    <property type="entry name" value="Lipoprotein_NlpA"/>
</dbReference>
<feature type="signal peptide" evidence="7">
    <location>
        <begin position="1"/>
        <end position="18"/>
    </location>
</feature>
<dbReference type="RefSeq" id="WP_209525964.1">
    <property type="nucleotide sequence ID" value="NZ_JAEEGA010000003.1"/>
</dbReference>
<evidence type="ECO:0000256" key="6">
    <source>
        <dbReference type="ARBA" id="ARBA00023288"/>
    </source>
</evidence>
<comment type="subcellular location">
    <subcellularLocation>
        <location evidence="1">Membrane</location>
        <topology evidence="1">Lipid-anchor</topology>
    </subcellularLocation>
</comment>
<evidence type="ECO:0000313" key="9">
    <source>
        <dbReference type="Proteomes" id="UP000674938"/>
    </source>
</evidence>